<reference evidence="2" key="1">
    <citation type="journal article" date="2022" name="Mol. Ecol. Resour.">
        <title>The genomes of chicory, endive, great burdock and yacon provide insights into Asteraceae palaeo-polyploidization history and plant inulin production.</title>
        <authorList>
            <person name="Fan W."/>
            <person name="Wang S."/>
            <person name="Wang H."/>
            <person name="Wang A."/>
            <person name="Jiang F."/>
            <person name="Liu H."/>
            <person name="Zhao H."/>
            <person name="Xu D."/>
            <person name="Zhang Y."/>
        </authorList>
    </citation>
    <scope>NUCLEOTIDE SEQUENCE [LARGE SCALE GENOMIC DNA]</scope>
    <source>
        <strain evidence="2">cv. Yunnan</strain>
    </source>
</reference>
<organism evidence="1 2">
    <name type="scientific">Smallanthus sonchifolius</name>
    <dbReference type="NCBI Taxonomy" id="185202"/>
    <lineage>
        <taxon>Eukaryota</taxon>
        <taxon>Viridiplantae</taxon>
        <taxon>Streptophyta</taxon>
        <taxon>Embryophyta</taxon>
        <taxon>Tracheophyta</taxon>
        <taxon>Spermatophyta</taxon>
        <taxon>Magnoliopsida</taxon>
        <taxon>eudicotyledons</taxon>
        <taxon>Gunneridae</taxon>
        <taxon>Pentapetalae</taxon>
        <taxon>asterids</taxon>
        <taxon>campanulids</taxon>
        <taxon>Asterales</taxon>
        <taxon>Asteraceae</taxon>
        <taxon>Asteroideae</taxon>
        <taxon>Heliantheae alliance</taxon>
        <taxon>Millerieae</taxon>
        <taxon>Smallanthus</taxon>
    </lineage>
</organism>
<gene>
    <name evidence="1" type="ORF">L1987_79674</name>
</gene>
<evidence type="ECO:0000313" key="1">
    <source>
        <dbReference type="EMBL" id="KAI3686005.1"/>
    </source>
</evidence>
<reference evidence="1 2" key="2">
    <citation type="journal article" date="2022" name="Mol. Ecol. Resour.">
        <title>The genomes of chicory, endive, great burdock and yacon provide insights into Asteraceae paleo-polyploidization history and plant inulin production.</title>
        <authorList>
            <person name="Fan W."/>
            <person name="Wang S."/>
            <person name="Wang H."/>
            <person name="Wang A."/>
            <person name="Jiang F."/>
            <person name="Liu H."/>
            <person name="Zhao H."/>
            <person name="Xu D."/>
            <person name="Zhang Y."/>
        </authorList>
    </citation>
    <scope>NUCLEOTIDE SEQUENCE [LARGE SCALE GENOMIC DNA]</scope>
    <source>
        <strain evidence="2">cv. Yunnan</strain>
        <tissue evidence="1">Leaves</tissue>
    </source>
</reference>
<comment type="caution">
    <text evidence="1">The sequence shown here is derived from an EMBL/GenBank/DDBJ whole genome shotgun (WGS) entry which is preliminary data.</text>
</comment>
<evidence type="ECO:0000313" key="2">
    <source>
        <dbReference type="Proteomes" id="UP001056120"/>
    </source>
</evidence>
<protein>
    <submittedName>
        <fullName evidence="1">Uncharacterized protein</fullName>
    </submittedName>
</protein>
<proteinExistence type="predicted"/>
<dbReference type="EMBL" id="CM042044">
    <property type="protein sequence ID" value="KAI3686005.1"/>
    <property type="molecule type" value="Genomic_DNA"/>
</dbReference>
<sequence length="347" mass="39071">MKKGPPLLVCFPTRSHLTMMPKMICSPSRLTSITNLNHLHHHRGKSSGSGDSGGLWSKKNPMGSELSEPTSPKVTCVGQIKARPKSRSCKNWQSVMEEIERIHNNKKHRKKPSWGDAIGFKKESMQFLTCLRSFKLDLGCFGAFPSANVTSDDENDDDETNSVKKTIGFEGYDHDDKDEHGHEHGEDIEEGSSRSAFSKWIMVLEDNQDCLHGKEEIGKPKDDDNDDDDEAQAPCVPPSNALLLMRCRSASTKSLLEEEEEEEEEEAKDDDDDDEHDGIDDDQHDVGKKRENLMELMKYEGDFYKLSCDIAKETWVVGGINQDSFSKTQAQKKCSIECLQEVKACLQ</sequence>
<accession>A0ACB8YPR5</accession>
<name>A0ACB8YPR5_9ASTR</name>
<dbReference type="Proteomes" id="UP001056120">
    <property type="component" value="Linkage Group LG27"/>
</dbReference>
<keyword evidence="2" id="KW-1185">Reference proteome</keyword>